<sequence length="66" mass="7398">MPKKFLAIICDLNSHLTNSNSHITRSEATVLNLVHFKSKQILGLSPSPNPNPYFSFPCRMSNPIKT</sequence>
<organism evidence="1 2">
    <name type="scientific">Populus trichocarpa</name>
    <name type="common">Western balsam poplar</name>
    <name type="synonym">Populus balsamifera subsp. trichocarpa</name>
    <dbReference type="NCBI Taxonomy" id="3694"/>
    <lineage>
        <taxon>Eukaryota</taxon>
        <taxon>Viridiplantae</taxon>
        <taxon>Streptophyta</taxon>
        <taxon>Embryophyta</taxon>
        <taxon>Tracheophyta</taxon>
        <taxon>Spermatophyta</taxon>
        <taxon>Magnoliopsida</taxon>
        <taxon>eudicotyledons</taxon>
        <taxon>Gunneridae</taxon>
        <taxon>Pentapetalae</taxon>
        <taxon>rosids</taxon>
        <taxon>fabids</taxon>
        <taxon>Malpighiales</taxon>
        <taxon>Salicaceae</taxon>
        <taxon>Saliceae</taxon>
        <taxon>Populus</taxon>
    </lineage>
</organism>
<accession>A0A2K2AVH4</accession>
<evidence type="ECO:0000313" key="2">
    <source>
        <dbReference type="Proteomes" id="UP000006729"/>
    </source>
</evidence>
<dbReference type="InParanoid" id="A0A2K2AVH4"/>
<keyword evidence="2" id="KW-1185">Reference proteome</keyword>
<protein>
    <submittedName>
        <fullName evidence="1">Uncharacterized protein</fullName>
    </submittedName>
</protein>
<proteinExistence type="predicted"/>
<dbReference type="AlphaFoldDB" id="A0A2K2AVH4"/>
<gene>
    <name evidence="1" type="ORF">POPTR_004G160900</name>
</gene>
<name>A0A2K2AVH4_POPTR</name>
<dbReference type="EMBL" id="CM009293">
    <property type="protein sequence ID" value="PNT41532.1"/>
    <property type="molecule type" value="Genomic_DNA"/>
</dbReference>
<reference evidence="1 2" key="1">
    <citation type="journal article" date="2006" name="Science">
        <title>The genome of black cottonwood, Populus trichocarpa (Torr. &amp; Gray).</title>
        <authorList>
            <person name="Tuskan G.A."/>
            <person name="Difazio S."/>
            <person name="Jansson S."/>
            <person name="Bohlmann J."/>
            <person name="Grigoriev I."/>
            <person name="Hellsten U."/>
            <person name="Putnam N."/>
            <person name="Ralph S."/>
            <person name="Rombauts S."/>
            <person name="Salamov A."/>
            <person name="Schein J."/>
            <person name="Sterck L."/>
            <person name="Aerts A."/>
            <person name="Bhalerao R.R."/>
            <person name="Bhalerao R.P."/>
            <person name="Blaudez D."/>
            <person name="Boerjan W."/>
            <person name="Brun A."/>
            <person name="Brunner A."/>
            <person name="Busov V."/>
            <person name="Campbell M."/>
            <person name="Carlson J."/>
            <person name="Chalot M."/>
            <person name="Chapman J."/>
            <person name="Chen G.L."/>
            <person name="Cooper D."/>
            <person name="Coutinho P.M."/>
            <person name="Couturier J."/>
            <person name="Covert S."/>
            <person name="Cronk Q."/>
            <person name="Cunningham R."/>
            <person name="Davis J."/>
            <person name="Degroeve S."/>
            <person name="Dejardin A."/>
            <person name="Depamphilis C."/>
            <person name="Detter J."/>
            <person name="Dirks B."/>
            <person name="Dubchak I."/>
            <person name="Duplessis S."/>
            <person name="Ehlting J."/>
            <person name="Ellis B."/>
            <person name="Gendler K."/>
            <person name="Goodstein D."/>
            <person name="Gribskov M."/>
            <person name="Grimwood J."/>
            <person name="Groover A."/>
            <person name="Gunter L."/>
            <person name="Hamberger B."/>
            <person name="Heinze B."/>
            <person name="Helariutta Y."/>
            <person name="Henrissat B."/>
            <person name="Holligan D."/>
            <person name="Holt R."/>
            <person name="Huang W."/>
            <person name="Islam-Faridi N."/>
            <person name="Jones S."/>
            <person name="Jones-Rhoades M."/>
            <person name="Jorgensen R."/>
            <person name="Joshi C."/>
            <person name="Kangasjarvi J."/>
            <person name="Karlsson J."/>
            <person name="Kelleher C."/>
            <person name="Kirkpatrick R."/>
            <person name="Kirst M."/>
            <person name="Kohler A."/>
            <person name="Kalluri U."/>
            <person name="Larimer F."/>
            <person name="Leebens-Mack J."/>
            <person name="Leple J.C."/>
            <person name="Locascio P."/>
            <person name="Lou Y."/>
            <person name="Lucas S."/>
            <person name="Martin F."/>
            <person name="Montanini B."/>
            <person name="Napoli C."/>
            <person name="Nelson D.R."/>
            <person name="Nelson C."/>
            <person name="Nieminen K."/>
            <person name="Nilsson O."/>
            <person name="Pereda V."/>
            <person name="Peter G."/>
            <person name="Philippe R."/>
            <person name="Pilate G."/>
            <person name="Poliakov A."/>
            <person name="Razumovskaya J."/>
            <person name="Richardson P."/>
            <person name="Rinaldi C."/>
            <person name="Ritland K."/>
            <person name="Rouze P."/>
            <person name="Ryaboy D."/>
            <person name="Schmutz J."/>
            <person name="Schrader J."/>
            <person name="Segerman B."/>
            <person name="Shin H."/>
            <person name="Siddiqui A."/>
            <person name="Sterky F."/>
            <person name="Terry A."/>
            <person name="Tsai C.J."/>
            <person name="Uberbacher E."/>
            <person name="Unneberg P."/>
            <person name="Vahala J."/>
            <person name="Wall K."/>
            <person name="Wessler S."/>
            <person name="Yang G."/>
            <person name="Yin T."/>
            <person name="Douglas C."/>
            <person name="Marra M."/>
            <person name="Sandberg G."/>
            <person name="Van de Peer Y."/>
            <person name="Rokhsar D."/>
        </authorList>
    </citation>
    <scope>NUCLEOTIDE SEQUENCE [LARGE SCALE GENOMIC DNA]</scope>
    <source>
        <strain evidence="2">cv. Nisqually</strain>
    </source>
</reference>
<evidence type="ECO:0000313" key="1">
    <source>
        <dbReference type="EMBL" id="PNT41532.1"/>
    </source>
</evidence>
<dbReference type="Proteomes" id="UP000006729">
    <property type="component" value="Chromosome 4"/>
</dbReference>